<dbReference type="OrthoDB" id="7427781at2"/>
<dbReference type="Gene3D" id="3.30.420.10">
    <property type="entry name" value="Ribonuclease H-like superfamily/Ribonuclease H"/>
    <property type="match status" value="1"/>
</dbReference>
<name>A0A6I6LFX9_9SPHN</name>
<dbReference type="SMART" id="SM00479">
    <property type="entry name" value="EXOIII"/>
    <property type="match status" value="1"/>
</dbReference>
<dbReference type="GO" id="GO:0006259">
    <property type="term" value="P:DNA metabolic process"/>
    <property type="evidence" value="ECO:0007669"/>
    <property type="project" value="UniProtKB-ARBA"/>
</dbReference>
<dbReference type="CDD" id="cd06127">
    <property type="entry name" value="DEDDh"/>
    <property type="match status" value="1"/>
</dbReference>
<gene>
    <name evidence="2" type="ORF">EUU25_11995</name>
</gene>
<dbReference type="InterPro" id="IPR012337">
    <property type="entry name" value="RNaseH-like_sf"/>
</dbReference>
<dbReference type="EMBL" id="CP035733">
    <property type="protein sequence ID" value="QGY81272.1"/>
    <property type="molecule type" value="Genomic_DNA"/>
</dbReference>
<proteinExistence type="predicted"/>
<dbReference type="RefSeq" id="WP_158901284.1">
    <property type="nucleotide sequence ID" value="NZ_CP035733.1"/>
</dbReference>
<dbReference type="NCBIfam" id="NF006615">
    <property type="entry name" value="PRK09182.1"/>
    <property type="match status" value="1"/>
</dbReference>
<dbReference type="Pfam" id="PF00929">
    <property type="entry name" value="RNase_T"/>
    <property type="match status" value="1"/>
</dbReference>
<dbReference type="AlphaFoldDB" id="A0A6I6LFX9"/>
<feature type="domain" description="Exonuclease" evidence="1">
    <location>
        <begin position="47"/>
        <end position="213"/>
    </location>
</feature>
<evidence type="ECO:0000313" key="2">
    <source>
        <dbReference type="EMBL" id="QGY81272.1"/>
    </source>
</evidence>
<sequence length="294" mass="32879">MTNTTNRLTVDVAKNVVKKTDSDVRILHRVAQLKDLQLAPRGKGPFRIVGILDTETTGIDPEQDEIIDLALVTLEINGVGEIVKIISAQEGLREPSIPIPPKITAITGIADADVQGLKFETAVVEHRLHTADVLIAHCASFDIGFVERLIPSIAGAAWACSAKDFDWLTAGFDGRKLGHLLNQVGYFNDSHRAMTDVVSLVHLLAHRLPSGRTVLSDLLDNASCRMTRLEACGAPYSKRHQLKRRGYSWDARAKVWWIELSPVECDAEEDWLRDNIIARKHFDRTSITWRNRHR</sequence>
<evidence type="ECO:0000313" key="3">
    <source>
        <dbReference type="Proteomes" id="UP000428803"/>
    </source>
</evidence>
<organism evidence="2 3">
    <name type="scientific">Sphingorhabdus lacus</name>
    <dbReference type="NCBI Taxonomy" id="392610"/>
    <lineage>
        <taxon>Bacteria</taxon>
        <taxon>Pseudomonadati</taxon>
        <taxon>Pseudomonadota</taxon>
        <taxon>Alphaproteobacteria</taxon>
        <taxon>Sphingomonadales</taxon>
        <taxon>Sphingomonadaceae</taxon>
        <taxon>Sphingorhabdus</taxon>
    </lineage>
</organism>
<dbReference type="InterPro" id="IPR013520">
    <property type="entry name" value="Ribonucl_H"/>
</dbReference>
<dbReference type="KEGG" id="slaa:EUU25_11995"/>
<dbReference type="SUPFAM" id="SSF53098">
    <property type="entry name" value="Ribonuclease H-like"/>
    <property type="match status" value="1"/>
</dbReference>
<dbReference type="Proteomes" id="UP000428803">
    <property type="component" value="Chromosome"/>
</dbReference>
<dbReference type="GO" id="GO:0004527">
    <property type="term" value="F:exonuclease activity"/>
    <property type="evidence" value="ECO:0007669"/>
    <property type="project" value="UniProtKB-ARBA"/>
</dbReference>
<protein>
    <submittedName>
        <fullName evidence="2">DNA polymerase III subunit epsilon</fullName>
    </submittedName>
</protein>
<reference evidence="3" key="1">
    <citation type="submission" date="2019-01" db="EMBL/GenBank/DDBJ databases">
        <title>Sphingorhabdus lacus sp.nov., isolated from an oligotrophic freshwater lake.</title>
        <authorList>
            <person name="Park M."/>
        </authorList>
    </citation>
    <scope>NUCLEOTIDE SEQUENCE [LARGE SCALE GENOMIC DNA]</scope>
    <source>
        <strain evidence="3">IMCC1753</strain>
    </source>
</reference>
<dbReference type="InterPro" id="IPR036397">
    <property type="entry name" value="RNaseH_sf"/>
</dbReference>
<dbReference type="GO" id="GO:0003676">
    <property type="term" value="F:nucleic acid binding"/>
    <property type="evidence" value="ECO:0007669"/>
    <property type="project" value="InterPro"/>
</dbReference>
<keyword evidence="3" id="KW-1185">Reference proteome</keyword>
<accession>A0A6I6LFX9</accession>
<evidence type="ECO:0000259" key="1">
    <source>
        <dbReference type="SMART" id="SM00479"/>
    </source>
</evidence>